<evidence type="ECO:0000313" key="1">
    <source>
        <dbReference type="EMBL" id="ADR25136.1"/>
    </source>
</evidence>
<dbReference type="AlphaFoldDB" id="A0A454AQ01"/>
<dbReference type="OrthoDB" id="400238at2"/>
<gene>
    <name evidence="1" type="ordered locus">MBOVPG45_0468</name>
</gene>
<name>A0A454AQ01_MYCBG</name>
<proteinExistence type="predicted"/>
<dbReference type="Pfam" id="PF09504">
    <property type="entry name" value="RE_Bsp6I"/>
    <property type="match status" value="1"/>
</dbReference>
<accession>A0A454AQ01</accession>
<sequence length="172" mass="20066">MNVSKVTKDRYTKIIDLYPVWKYLTNHIKNIYTRGVNFHESFSEIIVCYVNDYYLSSGNGSEDALTNDFKKVQIKATSNWNLDITSFGPKSEFDILEFARLDQTQDLLYLYKIPIDDLKMINVNSHNTFEKFQKDGKRPRLSIIKNYIEKYGIKHYAVVSLQTGDIIKSDIA</sequence>
<dbReference type="RefSeq" id="WP_013456360.1">
    <property type="nucleotide sequence ID" value="NC_014760.1"/>
</dbReference>
<dbReference type="EMBL" id="CP002188">
    <property type="protein sequence ID" value="ADR25136.1"/>
    <property type="molecule type" value="Genomic_DNA"/>
</dbReference>
<dbReference type="Proteomes" id="UP000008713">
    <property type="component" value="Chromosome"/>
</dbReference>
<dbReference type="REBASE" id="29396">
    <property type="entry name" value="Mbo45ORF467P"/>
</dbReference>
<evidence type="ECO:0000313" key="2">
    <source>
        <dbReference type="Proteomes" id="UP000008713"/>
    </source>
</evidence>
<dbReference type="InterPro" id="IPR019037">
    <property type="entry name" value="Restrct_endonuc_II_Bsp6I"/>
</dbReference>
<protein>
    <recommendedName>
        <fullName evidence="3">Bsp6I family restriction endonuclease</fullName>
    </recommendedName>
</protein>
<reference evidence="1 2" key="1">
    <citation type="journal article" date="2011" name="Infect. Immun.">
        <title>Complete genome sequence of Mycoplasma bovis type strain PG45 (ATCC 25523).</title>
        <authorList>
            <person name="Wise K.S."/>
            <person name="Calcutt M.J."/>
            <person name="Foecking M.F."/>
            <person name="Roske K."/>
            <person name="Madupu R."/>
            <person name="Methe B.A."/>
        </authorList>
    </citation>
    <scope>NUCLEOTIDE SEQUENCE [LARGE SCALE GENOMIC DNA]</scope>
    <source>
        <strain evidence="2">ATCC 25523 / DSM 22781 / NCTC 10131 / PG45</strain>
    </source>
</reference>
<organism evidence="1 2">
    <name type="scientific">Mycoplasmopsis bovis (strain ATCC 25523 / DSM 22781 / NCTC 10131 / PG45)</name>
    <name type="common">Mycoplasma bovis</name>
    <dbReference type="NCBI Taxonomy" id="289397"/>
    <lineage>
        <taxon>Bacteria</taxon>
        <taxon>Bacillati</taxon>
        <taxon>Mycoplasmatota</taxon>
        <taxon>Mycoplasmoidales</taxon>
        <taxon>Metamycoplasmataceae</taxon>
        <taxon>Mycoplasmopsis</taxon>
    </lineage>
</organism>
<dbReference type="KEGG" id="mbv:MBOVPG45_0468"/>
<evidence type="ECO:0008006" key="3">
    <source>
        <dbReference type="Google" id="ProtNLM"/>
    </source>
</evidence>
<dbReference type="GeneID" id="31507820"/>